<dbReference type="EMBL" id="RWGY01000031">
    <property type="protein sequence ID" value="TVU16169.1"/>
    <property type="molecule type" value="Genomic_DNA"/>
</dbReference>
<comment type="caution">
    <text evidence="1">The sequence shown here is derived from an EMBL/GenBank/DDBJ whole genome shotgun (WGS) entry which is preliminary data.</text>
</comment>
<organism evidence="1 2">
    <name type="scientific">Eragrostis curvula</name>
    <name type="common">weeping love grass</name>
    <dbReference type="NCBI Taxonomy" id="38414"/>
    <lineage>
        <taxon>Eukaryota</taxon>
        <taxon>Viridiplantae</taxon>
        <taxon>Streptophyta</taxon>
        <taxon>Embryophyta</taxon>
        <taxon>Tracheophyta</taxon>
        <taxon>Spermatophyta</taxon>
        <taxon>Magnoliopsida</taxon>
        <taxon>Liliopsida</taxon>
        <taxon>Poales</taxon>
        <taxon>Poaceae</taxon>
        <taxon>PACMAD clade</taxon>
        <taxon>Chloridoideae</taxon>
        <taxon>Eragrostideae</taxon>
        <taxon>Eragrostidinae</taxon>
        <taxon>Eragrostis</taxon>
    </lineage>
</organism>
<dbReference type="AlphaFoldDB" id="A0A5J9TXS9"/>
<evidence type="ECO:0000313" key="1">
    <source>
        <dbReference type="EMBL" id="TVU16169.1"/>
    </source>
</evidence>
<evidence type="ECO:0000313" key="2">
    <source>
        <dbReference type="Proteomes" id="UP000324897"/>
    </source>
</evidence>
<name>A0A5J9TXS9_9POAL</name>
<dbReference type="Proteomes" id="UP000324897">
    <property type="component" value="Unassembled WGS sequence"/>
</dbReference>
<protein>
    <submittedName>
        <fullName evidence="1">Uncharacterized protein</fullName>
    </submittedName>
</protein>
<accession>A0A5J9TXS9</accession>
<proteinExistence type="predicted"/>
<keyword evidence="2" id="KW-1185">Reference proteome</keyword>
<reference evidence="1 2" key="1">
    <citation type="journal article" date="2019" name="Sci. Rep.">
        <title>A high-quality genome of Eragrostis curvula grass provides insights into Poaceae evolution and supports new strategies to enhance forage quality.</title>
        <authorList>
            <person name="Carballo J."/>
            <person name="Santos B.A.C.M."/>
            <person name="Zappacosta D."/>
            <person name="Garbus I."/>
            <person name="Selva J.P."/>
            <person name="Gallo C.A."/>
            <person name="Diaz A."/>
            <person name="Albertini E."/>
            <person name="Caccamo M."/>
            <person name="Echenique V."/>
        </authorList>
    </citation>
    <scope>NUCLEOTIDE SEQUENCE [LARGE SCALE GENOMIC DNA]</scope>
    <source>
        <strain evidence="2">cv. Victoria</strain>
        <tissue evidence="1">Leaf</tissue>
    </source>
</reference>
<feature type="non-terminal residue" evidence="1">
    <location>
        <position position="1"/>
    </location>
</feature>
<gene>
    <name evidence="1" type="ORF">EJB05_39720</name>
</gene>
<sequence>RPQLPRNHSAEFRSTRFHSTLAKSAARTPRLAQLAGVWSPVGQRPPRLADEDEACSWLSDILAQVRLYADLKYVECSW</sequence>
<dbReference type="Gramene" id="TVU16169">
    <property type="protein sequence ID" value="TVU16169"/>
    <property type="gene ID" value="EJB05_39720"/>
</dbReference>